<comment type="caution">
    <text evidence="3">The sequence shown here is derived from an EMBL/GenBank/DDBJ whole genome shotgun (WGS) entry which is preliminary data.</text>
</comment>
<dbReference type="PROSITE" id="PS51318">
    <property type="entry name" value="TAT"/>
    <property type="match status" value="1"/>
</dbReference>
<dbReference type="InterPro" id="IPR028994">
    <property type="entry name" value="Integrin_alpha_N"/>
</dbReference>
<keyword evidence="1 2" id="KW-0732">Signal</keyword>
<feature type="signal peptide" evidence="2">
    <location>
        <begin position="1"/>
        <end position="29"/>
    </location>
</feature>
<dbReference type="Proteomes" id="UP000778578">
    <property type="component" value="Unassembled WGS sequence"/>
</dbReference>
<evidence type="ECO:0000256" key="2">
    <source>
        <dbReference type="SAM" id="SignalP"/>
    </source>
</evidence>
<dbReference type="InterPro" id="IPR006311">
    <property type="entry name" value="TAT_signal"/>
</dbReference>
<accession>A0ABS7QGB7</accession>
<protein>
    <submittedName>
        <fullName evidence="3">VCBS repeat-containing protein</fullName>
    </submittedName>
</protein>
<dbReference type="EMBL" id="JAINZZ010000065">
    <property type="protein sequence ID" value="MBY8882208.1"/>
    <property type="molecule type" value="Genomic_DNA"/>
</dbReference>
<evidence type="ECO:0000256" key="1">
    <source>
        <dbReference type="ARBA" id="ARBA00022729"/>
    </source>
</evidence>
<dbReference type="Pfam" id="PF13517">
    <property type="entry name" value="FG-GAP_3"/>
    <property type="match status" value="2"/>
</dbReference>
<evidence type="ECO:0000313" key="4">
    <source>
        <dbReference type="Proteomes" id="UP000778578"/>
    </source>
</evidence>
<dbReference type="SUPFAM" id="SSF69318">
    <property type="entry name" value="Integrin alpha N-terminal domain"/>
    <property type="match status" value="2"/>
</dbReference>
<organism evidence="3 4">
    <name type="scientific">Actinacidiphila acidipaludis</name>
    <dbReference type="NCBI Taxonomy" id="2873382"/>
    <lineage>
        <taxon>Bacteria</taxon>
        <taxon>Bacillati</taxon>
        <taxon>Actinomycetota</taxon>
        <taxon>Actinomycetes</taxon>
        <taxon>Kitasatosporales</taxon>
        <taxon>Streptomycetaceae</taxon>
        <taxon>Actinacidiphila</taxon>
    </lineage>
</organism>
<name>A0ABS7QGB7_9ACTN</name>
<dbReference type="PANTHER" id="PTHR44103:SF1">
    <property type="entry name" value="PROPROTEIN CONVERTASE P"/>
    <property type="match status" value="1"/>
</dbReference>
<dbReference type="Gene3D" id="2.60.40.10">
    <property type="entry name" value="Immunoglobulins"/>
    <property type="match status" value="1"/>
</dbReference>
<dbReference type="PANTHER" id="PTHR44103">
    <property type="entry name" value="PROPROTEIN CONVERTASE P"/>
    <property type="match status" value="1"/>
</dbReference>
<dbReference type="InterPro" id="IPR013783">
    <property type="entry name" value="Ig-like_fold"/>
</dbReference>
<dbReference type="Gene3D" id="2.130.10.130">
    <property type="entry name" value="Integrin alpha, N-terminal"/>
    <property type="match status" value="1"/>
</dbReference>
<dbReference type="RefSeq" id="WP_222968403.1">
    <property type="nucleotide sequence ID" value="NZ_JAINZZ010000065.1"/>
</dbReference>
<dbReference type="InterPro" id="IPR013517">
    <property type="entry name" value="FG-GAP"/>
</dbReference>
<gene>
    <name evidence="3" type="ORF">K7862_31920</name>
</gene>
<sequence length="539" mass="54666">MTVRRSGRHGFRRWAVGAAATLLVGSAFAALPAAAQAADGATPAPSGLAVSPTPVGGADSDGCGANAPYGYIGRATGITFSATSNGTPSVWYDTEFLVEPGDGSAPYDYTRSGYGGSARQLTPPSADFADGVTYTWRTRDVDQAGAASAWSGDCHFTVDLTPPATPVITSKVFPPTGSTAPAPPVRTTGTFTFKVSGPGAQDTVRFEYALDRQLAVGGNASVPVGSDGTARVKLTPTQWGTNYLNVQTVDRAGNVSGTVRYSFLVASAPTMDRAGDLNGDGQADLLATGADGKLYVLYGKGDGTLKKAVTYADTGDGWDQGGVLRDGDVNGDGYQDLLRISATGYVTGVPNNGLGDFGTHGSSTGPWSRADGTSWTAATQILHGTSGSLGTSTRFQDILTVENGQLLHWAGGFDGMSSTVLATGLEHSTVITPGDMTGDGIPDVLIRDDATGTLTLAAADAAGTLAAPADRTTVGTGFTAARYPRVLSAGDANGDGIPDLYAATRHGGLKFFAGLPGGGFAPAVGAHGGLDWTTVVAAD</sequence>
<proteinExistence type="predicted"/>
<keyword evidence="4" id="KW-1185">Reference proteome</keyword>
<evidence type="ECO:0000313" key="3">
    <source>
        <dbReference type="EMBL" id="MBY8882208.1"/>
    </source>
</evidence>
<feature type="chain" id="PRO_5045993954" evidence="2">
    <location>
        <begin position="30"/>
        <end position="539"/>
    </location>
</feature>
<reference evidence="3 4" key="1">
    <citation type="submission" date="2021-08" db="EMBL/GenBank/DDBJ databases">
        <title>WGS of actinomycetes from Thailand.</title>
        <authorList>
            <person name="Thawai C."/>
        </authorList>
    </citation>
    <scope>NUCLEOTIDE SEQUENCE [LARGE SCALE GENOMIC DNA]</scope>
    <source>
        <strain evidence="3 4">PLK6-54</strain>
    </source>
</reference>